<dbReference type="PANTHER" id="PTHR35174">
    <property type="entry name" value="BLL7171 PROTEIN-RELATED"/>
    <property type="match status" value="1"/>
</dbReference>
<dbReference type="EMBL" id="CP109491">
    <property type="protein sequence ID" value="WUX41820.1"/>
    <property type="molecule type" value="Genomic_DNA"/>
</dbReference>
<dbReference type="InterPro" id="IPR005545">
    <property type="entry name" value="YCII"/>
</dbReference>
<name>A0ABZ1ZTT7_STRAQ</name>
<evidence type="ECO:0000259" key="2">
    <source>
        <dbReference type="Pfam" id="PF03795"/>
    </source>
</evidence>
<sequence>MGRTAITPEQTEIPMRYLMTTKPTDVAPDENLFAAMGAFVEELTASGVLLATGGLAPNGVRLVSSGDEITVTDGPFAEAKEAVAGFALIEVRSEEEAIELARRFRRIVGDGESVIQQVFGP</sequence>
<comment type="similarity">
    <text evidence="1">Belongs to the YciI family.</text>
</comment>
<evidence type="ECO:0000313" key="4">
    <source>
        <dbReference type="Proteomes" id="UP001431926"/>
    </source>
</evidence>
<dbReference type="Proteomes" id="UP001431926">
    <property type="component" value="Chromosome"/>
</dbReference>
<evidence type="ECO:0000313" key="3">
    <source>
        <dbReference type="EMBL" id="WUX41820.1"/>
    </source>
</evidence>
<dbReference type="SUPFAM" id="SSF54909">
    <property type="entry name" value="Dimeric alpha+beta barrel"/>
    <property type="match status" value="1"/>
</dbReference>
<gene>
    <name evidence="3" type="ORF">OG367_38840</name>
</gene>
<dbReference type="InterPro" id="IPR011008">
    <property type="entry name" value="Dimeric_a/b-barrel"/>
</dbReference>
<protein>
    <submittedName>
        <fullName evidence="3">YciI family protein</fullName>
    </submittedName>
</protein>
<dbReference type="RefSeq" id="WP_241837579.1">
    <property type="nucleotide sequence ID" value="NZ_CP109317.1"/>
</dbReference>
<organism evidence="3 4">
    <name type="scientific">Streptomyces anulatus</name>
    <name type="common">Streptomyces chrysomallus</name>
    <dbReference type="NCBI Taxonomy" id="1892"/>
    <lineage>
        <taxon>Bacteria</taxon>
        <taxon>Bacillati</taxon>
        <taxon>Actinomycetota</taxon>
        <taxon>Actinomycetes</taxon>
        <taxon>Kitasatosporales</taxon>
        <taxon>Streptomycetaceae</taxon>
        <taxon>Streptomyces</taxon>
    </lineage>
</organism>
<keyword evidence="4" id="KW-1185">Reference proteome</keyword>
<reference evidence="3" key="1">
    <citation type="submission" date="2022-10" db="EMBL/GenBank/DDBJ databases">
        <title>The complete genomes of actinobacterial strains from the NBC collection.</title>
        <authorList>
            <person name="Joergensen T.S."/>
            <person name="Alvarez Arevalo M."/>
            <person name="Sterndorff E.B."/>
            <person name="Faurdal D."/>
            <person name="Vuksanovic O."/>
            <person name="Mourched A.-S."/>
            <person name="Charusanti P."/>
            <person name="Shaw S."/>
            <person name="Blin K."/>
            <person name="Weber T."/>
        </authorList>
    </citation>
    <scope>NUCLEOTIDE SEQUENCE</scope>
    <source>
        <strain evidence="3">NBC_01436</strain>
    </source>
</reference>
<evidence type="ECO:0000256" key="1">
    <source>
        <dbReference type="ARBA" id="ARBA00007689"/>
    </source>
</evidence>
<proteinExistence type="inferred from homology"/>
<dbReference type="Gene3D" id="3.30.70.1060">
    <property type="entry name" value="Dimeric alpha+beta barrel"/>
    <property type="match status" value="1"/>
</dbReference>
<accession>A0ABZ1ZTT7</accession>
<dbReference type="Pfam" id="PF03795">
    <property type="entry name" value="YCII"/>
    <property type="match status" value="1"/>
</dbReference>
<feature type="domain" description="YCII-related" evidence="2">
    <location>
        <begin position="15"/>
        <end position="104"/>
    </location>
</feature>